<gene>
    <name evidence="1" type="ORF">F8566_44420</name>
</gene>
<accession>A0A6H9YLY5</accession>
<dbReference type="EMBL" id="WBMT01000029">
    <property type="protein sequence ID" value="KAB2340576.1"/>
    <property type="molecule type" value="Genomic_DNA"/>
</dbReference>
<proteinExistence type="predicted"/>
<dbReference type="InterPro" id="IPR015943">
    <property type="entry name" value="WD40/YVTN_repeat-like_dom_sf"/>
</dbReference>
<dbReference type="SUPFAM" id="SSF50998">
    <property type="entry name" value="Quinoprotein alcohol dehydrogenase-like"/>
    <property type="match status" value="1"/>
</dbReference>
<dbReference type="Gene3D" id="2.130.10.10">
    <property type="entry name" value="YVTN repeat-like/Quinoprotein amine dehydrogenase"/>
    <property type="match status" value="1"/>
</dbReference>
<reference evidence="1 2" key="1">
    <citation type="submission" date="2019-09" db="EMBL/GenBank/DDBJ databases">
        <title>Actinomadura physcomitrii sp. nov., a novel actinomycete isolated from moss [Physcomitrium sphaericum (Ludw) Fuernr].</title>
        <authorList>
            <person name="Zhuang X."/>
            <person name="Liu C."/>
        </authorList>
    </citation>
    <scope>NUCLEOTIDE SEQUENCE [LARGE SCALE GENOMIC DNA]</scope>
    <source>
        <strain evidence="1 2">HMC1</strain>
    </source>
</reference>
<comment type="caution">
    <text evidence="1">The sequence shown here is derived from an EMBL/GenBank/DDBJ whole genome shotgun (WGS) entry which is preliminary data.</text>
</comment>
<sequence length="118" mass="13129">MEVTPHYGDDGRTGVYWVSGVPDKAEVAWVARTDTPVVASPVLAGDTLLAADVSGMLYAFDAVTGGLRWRRVVGEGYRDGRADFMVAPDVWNSWVFVELWRGQFGLRRSYRRVGPHAR</sequence>
<protein>
    <submittedName>
        <fullName evidence="1">PQQ-binding-like beta-propeller repeat protein</fullName>
    </submittedName>
</protein>
<dbReference type="OrthoDB" id="3449126at2"/>
<keyword evidence="2" id="KW-1185">Reference proteome</keyword>
<name>A0A6H9YLY5_9ACTN</name>
<dbReference type="RefSeq" id="WP_151569520.1">
    <property type="nucleotide sequence ID" value="NZ_WBMT01000029.1"/>
</dbReference>
<organism evidence="1 2">
    <name type="scientific">Actinomadura rudentiformis</name>
    <dbReference type="NCBI Taxonomy" id="359158"/>
    <lineage>
        <taxon>Bacteria</taxon>
        <taxon>Bacillati</taxon>
        <taxon>Actinomycetota</taxon>
        <taxon>Actinomycetes</taxon>
        <taxon>Streptosporangiales</taxon>
        <taxon>Thermomonosporaceae</taxon>
        <taxon>Actinomadura</taxon>
    </lineage>
</organism>
<evidence type="ECO:0000313" key="1">
    <source>
        <dbReference type="EMBL" id="KAB2340576.1"/>
    </source>
</evidence>
<evidence type="ECO:0000313" key="2">
    <source>
        <dbReference type="Proteomes" id="UP000468735"/>
    </source>
</evidence>
<dbReference type="InterPro" id="IPR011047">
    <property type="entry name" value="Quinoprotein_ADH-like_sf"/>
</dbReference>
<dbReference type="AlphaFoldDB" id="A0A6H9YLY5"/>
<dbReference type="Proteomes" id="UP000468735">
    <property type="component" value="Unassembled WGS sequence"/>
</dbReference>